<keyword evidence="4" id="KW-0574">Periplasm</keyword>
<accession>Q025G0</accession>
<evidence type="ECO:0000256" key="2">
    <source>
        <dbReference type="ARBA" id="ARBA00022448"/>
    </source>
</evidence>
<evidence type="ECO:0000256" key="3">
    <source>
        <dbReference type="ARBA" id="ARBA00022729"/>
    </source>
</evidence>
<reference evidence="5" key="1">
    <citation type="submission" date="2006-10" db="EMBL/GenBank/DDBJ databases">
        <title>Complete sequence of Solibacter usitatus Ellin6076.</title>
        <authorList>
            <consortium name="US DOE Joint Genome Institute"/>
            <person name="Copeland A."/>
            <person name="Lucas S."/>
            <person name="Lapidus A."/>
            <person name="Barry K."/>
            <person name="Detter J.C."/>
            <person name="Glavina del Rio T."/>
            <person name="Hammon N."/>
            <person name="Israni S."/>
            <person name="Dalin E."/>
            <person name="Tice H."/>
            <person name="Pitluck S."/>
            <person name="Thompson L.S."/>
            <person name="Brettin T."/>
            <person name="Bruce D."/>
            <person name="Han C."/>
            <person name="Tapia R."/>
            <person name="Gilna P."/>
            <person name="Schmutz J."/>
            <person name="Larimer F."/>
            <person name="Land M."/>
            <person name="Hauser L."/>
            <person name="Kyrpides N."/>
            <person name="Mikhailova N."/>
            <person name="Janssen P.H."/>
            <person name="Kuske C.R."/>
            <person name="Richardson P."/>
        </authorList>
    </citation>
    <scope>NUCLEOTIDE SEQUENCE</scope>
    <source>
        <strain evidence="5">Ellin6076</strain>
    </source>
</reference>
<dbReference type="Gene3D" id="3.40.190.10">
    <property type="entry name" value="Periplasmic binding protein-like II"/>
    <property type="match status" value="2"/>
</dbReference>
<gene>
    <name evidence="5" type="ordered locus">Acid_2370</name>
</gene>
<proteinExistence type="predicted"/>
<dbReference type="GO" id="GO:0019808">
    <property type="term" value="F:polyamine binding"/>
    <property type="evidence" value="ECO:0007669"/>
    <property type="project" value="InterPro"/>
</dbReference>
<dbReference type="HOGENOM" id="CLU_026974_1_3_0"/>
<dbReference type="InParanoid" id="Q025G0"/>
<dbReference type="OrthoDB" id="9769319at2"/>
<comment type="subcellular location">
    <subcellularLocation>
        <location evidence="1">Periplasm</location>
    </subcellularLocation>
</comment>
<dbReference type="KEGG" id="sus:Acid_2370"/>
<dbReference type="STRING" id="234267.Acid_2370"/>
<dbReference type="FunCoup" id="Q025G0">
    <property type="interactions" value="124"/>
</dbReference>
<dbReference type="GO" id="GO:0015846">
    <property type="term" value="P:polyamine transport"/>
    <property type="evidence" value="ECO:0007669"/>
    <property type="project" value="InterPro"/>
</dbReference>
<dbReference type="PIRSF" id="PIRSF019574">
    <property type="entry name" value="Periplasmic_polyamine_BP"/>
    <property type="match status" value="1"/>
</dbReference>
<dbReference type="InterPro" id="IPR006059">
    <property type="entry name" value="SBP"/>
</dbReference>
<dbReference type="PRINTS" id="PR00909">
    <property type="entry name" value="SPERMDNBNDNG"/>
</dbReference>
<dbReference type="AlphaFoldDB" id="Q025G0"/>
<organism evidence="5">
    <name type="scientific">Solibacter usitatus (strain Ellin6076)</name>
    <dbReference type="NCBI Taxonomy" id="234267"/>
    <lineage>
        <taxon>Bacteria</taxon>
        <taxon>Pseudomonadati</taxon>
        <taxon>Acidobacteriota</taxon>
        <taxon>Terriglobia</taxon>
        <taxon>Bryobacterales</taxon>
        <taxon>Solibacteraceae</taxon>
        <taxon>Candidatus Solibacter</taxon>
    </lineage>
</organism>
<dbReference type="Pfam" id="PF13416">
    <property type="entry name" value="SBP_bac_8"/>
    <property type="match status" value="1"/>
</dbReference>
<dbReference type="GO" id="GO:0042597">
    <property type="term" value="C:periplasmic space"/>
    <property type="evidence" value="ECO:0007669"/>
    <property type="project" value="UniProtKB-SubCell"/>
</dbReference>
<dbReference type="PANTHER" id="PTHR30222:SF17">
    <property type="entry name" value="SPERMIDINE_PUTRESCINE-BINDING PERIPLASMIC PROTEIN"/>
    <property type="match status" value="1"/>
</dbReference>
<sequence>MNRRYFIFGLAGLAGCARDARPRLNVYNWSSYIAPETVPAFEAEFGVRVRYATYESNEEMLAKVITGNSGWDIVVPTHSRIEPMRGAGLLAALDHAALPGLANLDPRFRAPVWDPALQWCVPYMWNGTGVVYNKSLRPAPQRWADLWSPQLKGRLTMLDDPEDMLGACLKKLSLSFNATDPAQLQRAEHEAIAQKPLLRAYLNAEVRDQLVAGDVLAAQLWSTTAQQAIDAAPQLAFAYPAEGFPFYCDCAVILRESRRPELAHKFLNFLLRPPVSAQIVQATRTATANGAALSLLPEDTRNNPALYPGPEIYARGEWPHPVPNATQRLRDRIWTEIKSA</sequence>
<dbReference type="EMBL" id="CP000473">
    <property type="protein sequence ID" value="ABJ83359.1"/>
    <property type="molecule type" value="Genomic_DNA"/>
</dbReference>
<dbReference type="eggNOG" id="COG0687">
    <property type="taxonomic scope" value="Bacteria"/>
</dbReference>
<dbReference type="CDD" id="cd13590">
    <property type="entry name" value="PBP2_PotD_PotF_like"/>
    <property type="match status" value="1"/>
</dbReference>
<dbReference type="InterPro" id="IPR001188">
    <property type="entry name" value="Sperm_putr-bd"/>
</dbReference>
<evidence type="ECO:0000313" key="5">
    <source>
        <dbReference type="EMBL" id="ABJ83359.1"/>
    </source>
</evidence>
<name>Q025G0_SOLUE</name>
<protein>
    <submittedName>
        <fullName evidence="5">Extracellular solute-binding protein, family 1</fullName>
    </submittedName>
</protein>
<keyword evidence="2" id="KW-0813">Transport</keyword>
<keyword evidence="3" id="KW-0732">Signal</keyword>
<evidence type="ECO:0000256" key="4">
    <source>
        <dbReference type="ARBA" id="ARBA00022764"/>
    </source>
</evidence>
<dbReference type="PROSITE" id="PS51257">
    <property type="entry name" value="PROKAR_LIPOPROTEIN"/>
    <property type="match status" value="1"/>
</dbReference>
<dbReference type="PANTHER" id="PTHR30222">
    <property type="entry name" value="SPERMIDINE/PUTRESCINE-BINDING PERIPLASMIC PROTEIN"/>
    <property type="match status" value="1"/>
</dbReference>
<evidence type="ECO:0000256" key="1">
    <source>
        <dbReference type="ARBA" id="ARBA00004418"/>
    </source>
</evidence>
<dbReference type="SUPFAM" id="SSF53850">
    <property type="entry name" value="Periplasmic binding protein-like II"/>
    <property type="match status" value="1"/>
</dbReference>